<feature type="transmembrane region" description="Helical" evidence="3">
    <location>
        <begin position="347"/>
        <end position="367"/>
    </location>
</feature>
<dbReference type="RefSeq" id="WP_052403099.1">
    <property type="nucleotide sequence ID" value="NZ_CCVW01000001.1"/>
</dbReference>
<protein>
    <submittedName>
        <fullName evidence="4">Uncharacterized protein</fullName>
    </submittedName>
</protein>
<feature type="transmembrane region" description="Helical" evidence="3">
    <location>
        <begin position="251"/>
        <end position="272"/>
    </location>
</feature>
<dbReference type="OrthoDB" id="5646800at2"/>
<evidence type="ECO:0000313" key="5">
    <source>
        <dbReference type="Proteomes" id="UP000044071"/>
    </source>
</evidence>
<feature type="coiled-coil region" evidence="1">
    <location>
        <begin position="65"/>
        <end position="92"/>
    </location>
</feature>
<keyword evidence="1" id="KW-0175">Coiled coil</keyword>
<keyword evidence="5" id="KW-1185">Reference proteome</keyword>
<organism evidence="4 5">
    <name type="scientific">Legionella massiliensis</name>
    <dbReference type="NCBI Taxonomy" id="1034943"/>
    <lineage>
        <taxon>Bacteria</taxon>
        <taxon>Pseudomonadati</taxon>
        <taxon>Pseudomonadota</taxon>
        <taxon>Gammaproteobacteria</taxon>
        <taxon>Legionellales</taxon>
        <taxon>Legionellaceae</taxon>
        <taxon>Legionella</taxon>
    </lineage>
</organism>
<keyword evidence="3" id="KW-0472">Membrane</keyword>
<dbReference type="eggNOG" id="ENOG5031K0Z">
    <property type="taxonomic scope" value="Bacteria"/>
</dbReference>
<evidence type="ECO:0000256" key="3">
    <source>
        <dbReference type="SAM" id="Phobius"/>
    </source>
</evidence>
<feature type="region of interest" description="Disordered" evidence="2">
    <location>
        <begin position="450"/>
        <end position="470"/>
    </location>
</feature>
<dbReference type="AlphaFoldDB" id="A0A078KPK4"/>
<sequence>MSVVLQGLQPLIGEPFIREDGNEATWELSGKLALKEDAFYEPMVTDHPILNMRYSVLCARLAHNLALIDKEADYEEQKAEELTQQLADALALAEILAFIYGYYLYVPREVKRLLDEQEAFRDLLKMRGYVFPEASKKPTLDEKQAVSFTESLKTHHRELNWPRLFSVRLRRIFVVLQPYFQDLKRYGEVFGMVDQFIAPVLNHLAYLFFIPRLAVNTFLLFKHLIPGWWLSAEEKKLSWLTRLQAQLQRRWFEMLNDTAWMIGGLLNCYVLIGALAPVGMYVSISLFFFDVILAGVKAFIELGRLNTLRNEYKDALNGEGLDPDARKEIEDYQVYLEQRFISERRQLLLSVVSTSALFLAMCFAIPALAGTPALPLVGAVLVLIITLATYLVGEWLKSIKPSYDLKGIKEDGTALFAKSPHNFFHHPRNTQDSDESAELSDVIPRPIHISKSSPNFSLQTGTSSEIPGYL</sequence>
<reference evidence="4 5" key="1">
    <citation type="submission" date="2014-06" db="EMBL/GenBank/DDBJ databases">
        <authorList>
            <person name="Urmite Genomes Urmite Genomes"/>
        </authorList>
    </citation>
    <scope>NUCLEOTIDE SEQUENCE [LARGE SCALE GENOMIC DNA]</scope>
</reference>
<evidence type="ECO:0000256" key="2">
    <source>
        <dbReference type="SAM" id="MobiDB-lite"/>
    </source>
</evidence>
<dbReference type="Proteomes" id="UP000044071">
    <property type="component" value="Unassembled WGS sequence"/>
</dbReference>
<dbReference type="STRING" id="1034943.BN59_00607"/>
<dbReference type="EMBL" id="CCSB01000001">
    <property type="protein sequence ID" value="CDZ76340.1"/>
    <property type="molecule type" value="Genomic_DNA"/>
</dbReference>
<feature type="transmembrane region" description="Helical" evidence="3">
    <location>
        <begin position="373"/>
        <end position="393"/>
    </location>
</feature>
<accession>A0A078KPK4</accession>
<feature type="transmembrane region" description="Helical" evidence="3">
    <location>
        <begin position="278"/>
        <end position="300"/>
    </location>
</feature>
<keyword evidence="3" id="KW-1133">Transmembrane helix</keyword>
<evidence type="ECO:0000256" key="1">
    <source>
        <dbReference type="SAM" id="Coils"/>
    </source>
</evidence>
<gene>
    <name evidence="4" type="ORF">BN59_00607</name>
</gene>
<name>A0A078KPK4_9GAMM</name>
<feature type="transmembrane region" description="Helical" evidence="3">
    <location>
        <begin position="204"/>
        <end position="230"/>
    </location>
</feature>
<evidence type="ECO:0000313" key="4">
    <source>
        <dbReference type="EMBL" id="CDZ76340.1"/>
    </source>
</evidence>
<keyword evidence="3" id="KW-0812">Transmembrane</keyword>
<proteinExistence type="predicted"/>